<dbReference type="Gene3D" id="1.10.8.430">
    <property type="entry name" value="Helical domain of apoptotic protease-activating factors"/>
    <property type="match status" value="1"/>
</dbReference>
<dbReference type="InterPro" id="IPR036388">
    <property type="entry name" value="WH-like_DNA-bd_sf"/>
</dbReference>
<name>A0A6P6VJA3_COFAR</name>
<dbReference type="SUPFAM" id="SSF52058">
    <property type="entry name" value="L domain-like"/>
    <property type="match status" value="1"/>
</dbReference>
<dbReference type="SUPFAM" id="SSF52540">
    <property type="entry name" value="P-loop containing nucleoside triphosphate hydrolases"/>
    <property type="match status" value="1"/>
</dbReference>
<dbReference type="Gene3D" id="1.10.10.10">
    <property type="entry name" value="Winged helix-like DNA-binding domain superfamily/Winged helix DNA-binding domain"/>
    <property type="match status" value="1"/>
</dbReference>
<keyword evidence="2" id="KW-0433">Leucine-rich repeat</keyword>
<evidence type="ECO:0000313" key="5">
    <source>
        <dbReference type="RefSeq" id="XP_027103063.1"/>
    </source>
</evidence>
<protein>
    <submittedName>
        <fullName evidence="5">Disease resistance protein RGA1</fullName>
    </submittedName>
</protein>
<sequence>MTRISSSPCSLKKLPDDECWLILKENACGVGEVPDGLQDIGYEIAQKCQGVPLAASVVGWILRNKGSDERLSILETGLQNLGGDEKLSLHHLPSPSLKKCFAYCSIFPKDIEINSSQLLPTLGSRKISSFKSKKQYGDGGNAVRDEYRNVLNCKMHDLVHDLALSIFNYKALRLKGTRTYYDETLSIRYLATENGDEEIPFPLHESFSRISAFTSLSIWNVKELTKLPNGLFQNNPNLAFFKLYNCHELEQLLDFSSGVQIQNCQIVPELNQSYSNVDNINSQDLHASSFEILDLEVFAVKSLPDWFGKLSSLVQLGLDYCETLESLPSNQSMRSLAKLRWLRIEGCHPLQERCNPESSRSSNAPNSEWSKISHVPEITIDG</sequence>
<proteinExistence type="inferred from homology"/>
<dbReference type="Proteomes" id="UP001652660">
    <property type="component" value="Chromosome 2c"/>
</dbReference>
<dbReference type="InterPro" id="IPR027417">
    <property type="entry name" value="P-loop_NTPase"/>
</dbReference>
<evidence type="ECO:0000313" key="4">
    <source>
        <dbReference type="Proteomes" id="UP001652660"/>
    </source>
</evidence>
<organism evidence="4 5">
    <name type="scientific">Coffea arabica</name>
    <name type="common">Arabian coffee</name>
    <dbReference type="NCBI Taxonomy" id="13443"/>
    <lineage>
        <taxon>Eukaryota</taxon>
        <taxon>Viridiplantae</taxon>
        <taxon>Streptophyta</taxon>
        <taxon>Embryophyta</taxon>
        <taxon>Tracheophyta</taxon>
        <taxon>Spermatophyta</taxon>
        <taxon>Magnoliopsida</taxon>
        <taxon>eudicotyledons</taxon>
        <taxon>Gunneridae</taxon>
        <taxon>Pentapetalae</taxon>
        <taxon>asterids</taxon>
        <taxon>lamiids</taxon>
        <taxon>Gentianales</taxon>
        <taxon>Rubiaceae</taxon>
        <taxon>Ixoroideae</taxon>
        <taxon>Gardenieae complex</taxon>
        <taxon>Bertiereae - Coffeeae clade</taxon>
        <taxon>Coffeeae</taxon>
        <taxon>Coffea</taxon>
    </lineage>
</organism>
<keyword evidence="4" id="KW-1185">Reference proteome</keyword>
<dbReference type="GO" id="GO:0043531">
    <property type="term" value="F:ADP binding"/>
    <property type="evidence" value="ECO:0007669"/>
    <property type="project" value="InterPro"/>
</dbReference>
<comment type="similarity">
    <text evidence="1">Belongs to the disease resistance NB-LRR family.</text>
</comment>
<dbReference type="PANTHER" id="PTHR36766:SF70">
    <property type="entry name" value="DISEASE RESISTANCE PROTEIN RGA4"/>
    <property type="match status" value="1"/>
</dbReference>
<gene>
    <name evidence="5" type="primary">LOC113724351</name>
</gene>
<accession>A0A6P6VJA3</accession>
<dbReference type="InterPro" id="IPR032675">
    <property type="entry name" value="LRR_dom_sf"/>
</dbReference>
<dbReference type="AlphaFoldDB" id="A0A6P6VJA3"/>
<reference evidence="5" key="2">
    <citation type="submission" date="2025-08" db="UniProtKB">
        <authorList>
            <consortium name="RefSeq"/>
        </authorList>
    </citation>
    <scope>IDENTIFICATION</scope>
    <source>
        <tissue evidence="5">Leaves</tissue>
    </source>
</reference>
<keyword evidence="3" id="KW-0611">Plant defense</keyword>
<dbReference type="RefSeq" id="XP_027103063.1">
    <property type="nucleotide sequence ID" value="XM_027247262.1"/>
</dbReference>
<evidence type="ECO:0000256" key="1">
    <source>
        <dbReference type="ARBA" id="ARBA00008894"/>
    </source>
</evidence>
<evidence type="ECO:0000256" key="2">
    <source>
        <dbReference type="ARBA" id="ARBA00022614"/>
    </source>
</evidence>
<dbReference type="Gene3D" id="3.80.10.10">
    <property type="entry name" value="Ribonuclease Inhibitor"/>
    <property type="match status" value="1"/>
</dbReference>
<dbReference type="PANTHER" id="PTHR36766">
    <property type="entry name" value="PLANT BROAD-SPECTRUM MILDEW RESISTANCE PROTEIN RPW8"/>
    <property type="match status" value="1"/>
</dbReference>
<dbReference type="GO" id="GO:0006952">
    <property type="term" value="P:defense response"/>
    <property type="evidence" value="ECO:0007669"/>
    <property type="project" value="UniProtKB-KW"/>
</dbReference>
<dbReference type="OrthoDB" id="37484at2759"/>
<reference evidence="4" key="1">
    <citation type="journal article" date="2025" name="Foods">
        <title>Unveiling the Microbial Signatures of Arabica Coffee Cherries: Insights into Ripeness Specific Diversity, Functional Traits, and Implications for Quality and Safety.</title>
        <authorList>
            <consortium name="RefSeq"/>
            <person name="Tenea G.N."/>
            <person name="Cifuentes V."/>
            <person name="Reyes P."/>
            <person name="Cevallos-Vallejos M."/>
        </authorList>
    </citation>
    <scope>NUCLEOTIDE SEQUENCE [LARGE SCALE GENOMIC DNA]</scope>
</reference>
<evidence type="ECO:0000256" key="3">
    <source>
        <dbReference type="ARBA" id="ARBA00022821"/>
    </source>
</evidence>
<dbReference type="InterPro" id="IPR042197">
    <property type="entry name" value="Apaf_helical"/>
</dbReference>
<dbReference type="GeneID" id="113724351"/>